<keyword evidence="3" id="KW-1185">Reference proteome</keyword>
<protein>
    <submittedName>
        <fullName evidence="2">NAD(P)H-binding protein</fullName>
    </submittedName>
</protein>
<dbReference type="Gene3D" id="3.90.25.10">
    <property type="entry name" value="UDP-galactose 4-epimerase, domain 1"/>
    <property type="match status" value="1"/>
</dbReference>
<evidence type="ECO:0000313" key="2">
    <source>
        <dbReference type="EMBL" id="MBL7253647.1"/>
    </source>
</evidence>
<name>A0ABS1VIS8_9ACTN</name>
<comment type="caution">
    <text evidence="2">The sequence shown here is derived from an EMBL/GenBank/DDBJ whole genome shotgun (WGS) entry which is preliminary data.</text>
</comment>
<feature type="domain" description="NAD(P)-binding" evidence="1">
    <location>
        <begin position="6"/>
        <end position="165"/>
    </location>
</feature>
<dbReference type="InterPro" id="IPR016040">
    <property type="entry name" value="NAD(P)-bd_dom"/>
</dbReference>
<dbReference type="Proteomes" id="UP000598996">
    <property type="component" value="Unassembled WGS sequence"/>
</dbReference>
<organism evidence="2 3">
    <name type="scientific">Paractinoplanes lichenicola</name>
    <dbReference type="NCBI Taxonomy" id="2802976"/>
    <lineage>
        <taxon>Bacteria</taxon>
        <taxon>Bacillati</taxon>
        <taxon>Actinomycetota</taxon>
        <taxon>Actinomycetes</taxon>
        <taxon>Micromonosporales</taxon>
        <taxon>Micromonosporaceae</taxon>
        <taxon>Paractinoplanes</taxon>
    </lineage>
</organism>
<dbReference type="EMBL" id="JAENHO010000002">
    <property type="protein sequence ID" value="MBL7253647.1"/>
    <property type="molecule type" value="Genomic_DNA"/>
</dbReference>
<reference evidence="2 3" key="1">
    <citation type="submission" date="2021-01" db="EMBL/GenBank/DDBJ databases">
        <title>Actinoplanes sp. nov. LDG1-01 isolated from lichen.</title>
        <authorList>
            <person name="Saeng-In P."/>
            <person name="Phongsopitanun W."/>
            <person name="Kanchanasin P."/>
            <person name="Yuki M."/>
            <person name="Kudo T."/>
            <person name="Ohkuma M."/>
            <person name="Tanasupawat S."/>
        </authorList>
    </citation>
    <scope>NUCLEOTIDE SEQUENCE [LARGE SCALE GENOMIC DNA]</scope>
    <source>
        <strain evidence="2 3">LDG1-01</strain>
    </source>
</reference>
<gene>
    <name evidence="2" type="ORF">JKJ07_04910</name>
</gene>
<dbReference type="Pfam" id="PF13460">
    <property type="entry name" value="NAD_binding_10"/>
    <property type="match status" value="1"/>
</dbReference>
<dbReference type="InterPro" id="IPR036291">
    <property type="entry name" value="NAD(P)-bd_dom_sf"/>
</dbReference>
<accession>A0ABS1VIS8</accession>
<sequence length="253" mass="26680">MILVLGATGTTGSALVETLLARHHTVTAVTRDPARVAPRKGLTVTTGIVPADAIYLVAPPGPEIPEHDRRNLRAALDAGIGRVVKLSAIGTDDDRLGGWHQPGEEAVRTSGLRWTILRPTTFASNSLAWVPGIKAGRPVANFWGDGKQGVIDPADIAEVAAEALTGDDHHGRTYTLTGPELITVPEQVAVLGEILGVEATANDTPPEGVGVFADGARFVRDGHNAIVTGEAEQVLGRRPAPFRAWAGRNRARF</sequence>
<dbReference type="InterPro" id="IPR051604">
    <property type="entry name" value="Ergot_Alk_Oxidoreductase"/>
</dbReference>
<dbReference type="PANTHER" id="PTHR43162">
    <property type="match status" value="1"/>
</dbReference>
<dbReference type="SUPFAM" id="SSF51735">
    <property type="entry name" value="NAD(P)-binding Rossmann-fold domains"/>
    <property type="match status" value="1"/>
</dbReference>
<evidence type="ECO:0000259" key="1">
    <source>
        <dbReference type="Pfam" id="PF13460"/>
    </source>
</evidence>
<dbReference type="Gene3D" id="3.40.50.720">
    <property type="entry name" value="NAD(P)-binding Rossmann-like Domain"/>
    <property type="match status" value="1"/>
</dbReference>
<evidence type="ECO:0000313" key="3">
    <source>
        <dbReference type="Proteomes" id="UP000598996"/>
    </source>
</evidence>
<dbReference type="RefSeq" id="WP_202990043.1">
    <property type="nucleotide sequence ID" value="NZ_JAENHO010000002.1"/>
</dbReference>
<proteinExistence type="predicted"/>
<dbReference type="PANTHER" id="PTHR43162:SF1">
    <property type="entry name" value="PRESTALK A DIFFERENTIATION PROTEIN A"/>
    <property type="match status" value="1"/>
</dbReference>